<dbReference type="InterPro" id="IPR036526">
    <property type="entry name" value="C-N_Hydrolase_sf"/>
</dbReference>
<proteinExistence type="predicted"/>
<reference evidence="3" key="2">
    <citation type="submission" date="2024-01" db="EMBL/GenBank/DDBJ databases">
        <title>Comparative genomics of Cryptococcus and Kwoniella reveals pathogenesis evolution and contrasting modes of karyotype evolution via chromosome fusion or intercentromeric recombination.</title>
        <authorList>
            <person name="Coelho M.A."/>
            <person name="David-Palma M."/>
            <person name="Shea T."/>
            <person name="Bowers K."/>
            <person name="McGinley-Smith S."/>
            <person name="Mohammad A.W."/>
            <person name="Gnirke A."/>
            <person name="Yurkov A.M."/>
            <person name="Nowrousian M."/>
            <person name="Sun S."/>
            <person name="Cuomo C.A."/>
            <person name="Heitman J."/>
        </authorList>
    </citation>
    <scope>NUCLEOTIDE SEQUENCE</scope>
    <source>
        <strain evidence="3">CBS 12478</strain>
    </source>
</reference>
<evidence type="ECO:0000259" key="2">
    <source>
        <dbReference type="PROSITE" id="PS50263"/>
    </source>
</evidence>
<reference evidence="3" key="1">
    <citation type="submission" date="2017-08" db="EMBL/GenBank/DDBJ databases">
        <authorList>
            <person name="Cuomo C."/>
            <person name="Billmyre B."/>
            <person name="Heitman J."/>
        </authorList>
    </citation>
    <scope>NUCLEOTIDE SEQUENCE</scope>
    <source>
        <strain evidence="3">CBS 12478</strain>
    </source>
</reference>
<organism evidence="3 4">
    <name type="scientific">Kwoniella shandongensis</name>
    <dbReference type="NCBI Taxonomy" id="1734106"/>
    <lineage>
        <taxon>Eukaryota</taxon>
        <taxon>Fungi</taxon>
        <taxon>Dikarya</taxon>
        <taxon>Basidiomycota</taxon>
        <taxon>Agaricomycotina</taxon>
        <taxon>Tremellomycetes</taxon>
        <taxon>Tremellales</taxon>
        <taxon>Cryptococcaceae</taxon>
        <taxon>Kwoniella</taxon>
    </lineage>
</organism>
<dbReference type="PANTHER" id="PTHR43674:SF16">
    <property type="entry name" value="CARBON-NITROGEN FAMILY, PUTATIVE (AFU_ORTHOLOGUE AFUA_5G02350)-RELATED"/>
    <property type="match status" value="1"/>
</dbReference>
<dbReference type="RefSeq" id="XP_065823458.1">
    <property type="nucleotide sequence ID" value="XM_065967386.1"/>
</dbReference>
<keyword evidence="1" id="KW-0378">Hydrolase</keyword>
<feature type="domain" description="CN hydrolase" evidence="2">
    <location>
        <begin position="4"/>
        <end position="297"/>
    </location>
</feature>
<dbReference type="InterPro" id="IPR050345">
    <property type="entry name" value="Aliph_Amidase/BUP"/>
</dbReference>
<evidence type="ECO:0000313" key="4">
    <source>
        <dbReference type="Proteomes" id="UP000322225"/>
    </source>
</evidence>
<keyword evidence="4" id="KW-1185">Reference proteome</keyword>
<dbReference type="AlphaFoldDB" id="A0AAJ8LHM3"/>
<dbReference type="Pfam" id="PF00795">
    <property type="entry name" value="CN_hydrolase"/>
    <property type="match status" value="1"/>
</dbReference>
<dbReference type="KEGG" id="ksn:43585741"/>
<dbReference type="EMBL" id="CP144056">
    <property type="protein sequence ID" value="WWD19408.1"/>
    <property type="molecule type" value="Genomic_DNA"/>
</dbReference>
<dbReference type="SUPFAM" id="SSF56317">
    <property type="entry name" value="Carbon-nitrogen hydrolase"/>
    <property type="match status" value="1"/>
</dbReference>
<dbReference type="PANTHER" id="PTHR43674">
    <property type="entry name" value="NITRILASE C965.09-RELATED"/>
    <property type="match status" value="1"/>
</dbReference>
<evidence type="ECO:0000256" key="1">
    <source>
        <dbReference type="ARBA" id="ARBA00022801"/>
    </source>
</evidence>
<protein>
    <recommendedName>
        <fullName evidence="2">CN hydrolase domain-containing protein</fullName>
    </recommendedName>
</protein>
<accession>A0AAJ8LHM3</accession>
<dbReference type="PROSITE" id="PS50263">
    <property type="entry name" value="CN_HYDROLASE"/>
    <property type="match status" value="1"/>
</dbReference>
<dbReference type="InterPro" id="IPR003010">
    <property type="entry name" value="C-N_Hydrolase"/>
</dbReference>
<name>A0AAJ8LHM3_9TREE</name>
<dbReference type="Gene3D" id="3.60.110.10">
    <property type="entry name" value="Carbon-nitrogen hydrolase"/>
    <property type="match status" value="1"/>
</dbReference>
<dbReference type="Proteomes" id="UP000322225">
    <property type="component" value="Chromosome 6"/>
</dbReference>
<dbReference type="CDD" id="cd07197">
    <property type="entry name" value="nitrilase"/>
    <property type="match status" value="1"/>
</dbReference>
<gene>
    <name evidence="3" type="ORF">CI109_103868</name>
</gene>
<dbReference type="GeneID" id="43585741"/>
<dbReference type="GO" id="GO:0016811">
    <property type="term" value="F:hydrolase activity, acting on carbon-nitrogen (but not peptide) bonds, in linear amides"/>
    <property type="evidence" value="ECO:0007669"/>
    <property type="project" value="TreeGrafter"/>
</dbReference>
<sequence length="323" mass="35628">MSQIRIALAQTCPVVAPTGPAKDDDDIFNVLERNLIDARGWVEKASKEKADVVVFPEYFLQGLYLTYPSPHLIAYLSHLAKEHNVSIVGTIIHSVCDDLPPTSPFDHLLSDAPKDVTKWREYVKANPGTNHSPQLLNTAFYIEAGSGKVLDEFVKRNLWHPERDYLTPGQAGHQVFDTKWGRCGFLICWDVSHPSAGQALSDLGADIVFAPTYWIGYDSAPTITKHHANPPKYETEVLSTLSYARAFETETAWIMCNAGGPAKEGYIGGSGVWMPLKGKIGGYDGEEVGLKVVDVDLDVLKVSLTKRKLELTSRMHDGCTRSG</sequence>
<evidence type="ECO:0000313" key="3">
    <source>
        <dbReference type="EMBL" id="WWD19408.1"/>
    </source>
</evidence>